<dbReference type="Proteomes" id="UP000014680">
    <property type="component" value="Unassembled WGS sequence"/>
</dbReference>
<organism evidence="7 8">
    <name type="scientific">Entamoeba invadens IP1</name>
    <dbReference type="NCBI Taxonomy" id="370355"/>
    <lineage>
        <taxon>Eukaryota</taxon>
        <taxon>Amoebozoa</taxon>
        <taxon>Evosea</taxon>
        <taxon>Archamoebae</taxon>
        <taxon>Mastigamoebida</taxon>
        <taxon>Entamoebidae</taxon>
        <taxon>Entamoeba</taxon>
    </lineage>
</organism>
<dbReference type="InterPro" id="IPR000198">
    <property type="entry name" value="RhoGAP_dom"/>
</dbReference>
<dbReference type="CDD" id="cd00821">
    <property type="entry name" value="PH"/>
    <property type="match status" value="1"/>
</dbReference>
<dbReference type="Pfam" id="PF00169">
    <property type="entry name" value="PH"/>
    <property type="match status" value="1"/>
</dbReference>
<dbReference type="Gene3D" id="2.30.29.30">
    <property type="entry name" value="Pleckstrin-homology domain (PH domain)/Phosphotyrosine-binding domain (PTB)"/>
    <property type="match status" value="1"/>
</dbReference>
<feature type="region of interest" description="Disordered" evidence="5">
    <location>
        <begin position="351"/>
        <end position="434"/>
    </location>
</feature>
<keyword evidence="2" id="KW-0343">GTPase activation</keyword>
<dbReference type="PANTHER" id="PTHR23176">
    <property type="entry name" value="RHO/RAC/CDC GTPASE-ACTIVATING PROTEIN"/>
    <property type="match status" value="1"/>
</dbReference>
<dbReference type="SUPFAM" id="SSF50729">
    <property type="entry name" value="PH domain-like"/>
    <property type="match status" value="1"/>
</dbReference>
<dbReference type="InterPro" id="IPR011993">
    <property type="entry name" value="PH-like_dom_sf"/>
</dbReference>
<dbReference type="EMBL" id="KB206169">
    <property type="protein sequence ID" value="ELP95078.1"/>
    <property type="molecule type" value="Genomic_DNA"/>
</dbReference>
<accession>A0A0A1UF20</accession>
<dbReference type="GO" id="GO:0005737">
    <property type="term" value="C:cytoplasm"/>
    <property type="evidence" value="ECO:0007669"/>
    <property type="project" value="UniProtKB-SubCell"/>
</dbReference>
<evidence type="ECO:0000256" key="4">
    <source>
        <dbReference type="ARBA" id="ARBA00037092"/>
    </source>
</evidence>
<dbReference type="CDD" id="cd00159">
    <property type="entry name" value="RhoGAP"/>
    <property type="match status" value="1"/>
</dbReference>
<feature type="domain" description="Rho-GAP" evidence="6">
    <location>
        <begin position="106"/>
        <end position="289"/>
    </location>
</feature>
<dbReference type="InterPro" id="IPR001849">
    <property type="entry name" value="PH_domain"/>
</dbReference>
<feature type="compositionally biased region" description="Basic and acidic residues" evidence="5">
    <location>
        <begin position="405"/>
        <end position="431"/>
    </location>
</feature>
<dbReference type="SMART" id="SM00324">
    <property type="entry name" value="RhoGAP"/>
    <property type="match status" value="1"/>
</dbReference>
<name>A0A0A1UF20_ENTIV</name>
<dbReference type="KEGG" id="eiv:EIN_253520"/>
<dbReference type="OMA" id="ITEMQIN"/>
<evidence type="ECO:0000259" key="6">
    <source>
        <dbReference type="PROSITE" id="PS50238"/>
    </source>
</evidence>
<protein>
    <recommendedName>
        <fullName evidence="6">Rho-GAP domain-containing protein</fullName>
    </recommendedName>
</protein>
<dbReference type="Pfam" id="PF00620">
    <property type="entry name" value="RhoGAP"/>
    <property type="match status" value="1"/>
</dbReference>
<dbReference type="Gene3D" id="1.10.555.10">
    <property type="entry name" value="Rho GTPase activation protein"/>
    <property type="match status" value="1"/>
</dbReference>
<dbReference type="GO" id="GO:0005096">
    <property type="term" value="F:GTPase activator activity"/>
    <property type="evidence" value="ECO:0007669"/>
    <property type="project" value="UniProtKB-KW"/>
</dbReference>
<dbReference type="PROSITE" id="PS50238">
    <property type="entry name" value="RHOGAP"/>
    <property type="match status" value="1"/>
</dbReference>
<keyword evidence="8" id="KW-1185">Reference proteome</keyword>
<dbReference type="GO" id="GO:0007165">
    <property type="term" value="P:signal transduction"/>
    <property type="evidence" value="ECO:0007669"/>
    <property type="project" value="InterPro"/>
</dbReference>
<evidence type="ECO:0000256" key="3">
    <source>
        <dbReference type="ARBA" id="ARBA00022490"/>
    </source>
</evidence>
<gene>
    <name evidence="7" type="ORF">EIN_253520</name>
</gene>
<dbReference type="GeneID" id="14894023"/>
<dbReference type="OrthoDB" id="185175at2759"/>
<evidence type="ECO:0000256" key="5">
    <source>
        <dbReference type="SAM" id="MobiDB-lite"/>
    </source>
</evidence>
<proteinExistence type="predicted"/>
<dbReference type="InterPro" id="IPR050729">
    <property type="entry name" value="Rho-GAP"/>
</dbReference>
<comment type="function">
    <text evidence="4">Rho GTPase-activating protein involved in the signal transduction pathway.</text>
</comment>
<evidence type="ECO:0000256" key="1">
    <source>
        <dbReference type="ARBA" id="ARBA00004496"/>
    </source>
</evidence>
<evidence type="ECO:0000313" key="8">
    <source>
        <dbReference type="Proteomes" id="UP000014680"/>
    </source>
</evidence>
<dbReference type="SUPFAM" id="SSF48350">
    <property type="entry name" value="GTPase activation domain, GAP"/>
    <property type="match status" value="1"/>
</dbReference>
<sequence>MTERVGMAEEILLLLNKTKFVEAKVELNQHKGKTYLFIDKKPKVNLNKSIVSREVQVELPSDIEKAFCFEVVYNKQYVFMCKSEYELNIWINKLSLEANAWGVFGYPLESSVKKCNWRFPIPVFRSIEYLEKNGGKTMEGIFRLSASFINMSKVKEILDNDQDVDMDSFGDCKVASVILKDYIRSLPNPLIPFDYYDNYINLPKRSIDPKLFIESLPLVNQDTLFIICNLLNDIITNESQTKMNAANLATCIGLTICRPPQPPKMDELVHTKIAIAAFEFLLNNFEPIFYAIRIRNENSGVYFPKYPCIIPHQKVPFSKITSIVKSALNLPELPTTYPQVRPVNRNKSTFFKGTEIEEKNMVDSSKSESLSDNEETEKSEKKEKKSQRNLKRFNSFMNLNISPRVDGKRSDGKKGTDKCEKLEKNEKVDNEKQDDELISTRQKITEMQINRIEDLKKEIMGLKNLLQLVTIQRDGLIKKYEPDLVPIEKQREIIETKIESPIRVRVPVIVMETPKSDVVSNYNLE</sequence>
<evidence type="ECO:0000313" key="7">
    <source>
        <dbReference type="EMBL" id="ELP95078.1"/>
    </source>
</evidence>
<reference evidence="7 8" key="1">
    <citation type="submission" date="2012-10" db="EMBL/GenBank/DDBJ databases">
        <authorList>
            <person name="Zafar N."/>
            <person name="Inman J."/>
            <person name="Hall N."/>
            <person name="Lorenzi H."/>
            <person name="Caler E."/>
        </authorList>
    </citation>
    <scope>NUCLEOTIDE SEQUENCE [LARGE SCALE GENOMIC DNA]</scope>
    <source>
        <strain evidence="7 8">IP1</strain>
    </source>
</reference>
<dbReference type="InterPro" id="IPR008936">
    <property type="entry name" value="Rho_GTPase_activation_prot"/>
</dbReference>
<dbReference type="RefSeq" id="XP_004261849.1">
    <property type="nucleotide sequence ID" value="XM_004261801.1"/>
</dbReference>
<keyword evidence="3" id="KW-0963">Cytoplasm</keyword>
<comment type="subcellular location">
    <subcellularLocation>
        <location evidence="1">Cytoplasm</location>
    </subcellularLocation>
</comment>
<dbReference type="PANTHER" id="PTHR23176:SF129">
    <property type="entry name" value="RHO GTPASE ACTIVATING PROTEIN AT 16F, ISOFORM E-RELATED"/>
    <property type="match status" value="1"/>
</dbReference>
<dbReference type="VEuPathDB" id="AmoebaDB:EIN_253520"/>
<dbReference type="AlphaFoldDB" id="A0A0A1UF20"/>
<evidence type="ECO:0000256" key="2">
    <source>
        <dbReference type="ARBA" id="ARBA00022468"/>
    </source>
</evidence>